<gene>
    <name evidence="2" type="ORF">g.3633</name>
</gene>
<dbReference type="EMBL" id="GECU01024740">
    <property type="protein sequence ID" value="JAS82966.1"/>
    <property type="molecule type" value="Transcribed_RNA"/>
</dbReference>
<feature type="coiled-coil region" evidence="1">
    <location>
        <begin position="17"/>
        <end position="65"/>
    </location>
</feature>
<proteinExistence type="predicted"/>
<evidence type="ECO:0000256" key="1">
    <source>
        <dbReference type="SAM" id="Coils"/>
    </source>
</evidence>
<dbReference type="AlphaFoldDB" id="A0A1B6I7N7"/>
<sequence>SEMTDLSASVQFVSDKIDASNKLMEQITLQFAELKKENELLKTKNESLTKEVLDLRDRMRNLEQYTRVNNVEVSGLPSTREESVKDLVKDVGAAIGVQVQDSDVTIAHRVPSYGL</sequence>
<feature type="non-terminal residue" evidence="2">
    <location>
        <position position="115"/>
    </location>
</feature>
<protein>
    <submittedName>
        <fullName evidence="2">Uncharacterized protein</fullName>
    </submittedName>
</protein>
<evidence type="ECO:0000313" key="2">
    <source>
        <dbReference type="EMBL" id="JAS82966.1"/>
    </source>
</evidence>
<reference evidence="2" key="1">
    <citation type="submission" date="2015-11" db="EMBL/GenBank/DDBJ databases">
        <title>De novo transcriptome assembly of four potential Pierce s Disease insect vectors from Arizona vineyards.</title>
        <authorList>
            <person name="Tassone E.E."/>
        </authorList>
    </citation>
    <scope>NUCLEOTIDE SEQUENCE</scope>
</reference>
<feature type="non-terminal residue" evidence="2">
    <location>
        <position position="1"/>
    </location>
</feature>
<name>A0A1B6I7N7_9HEMI</name>
<accession>A0A1B6I7N7</accession>
<organism evidence="2">
    <name type="scientific">Homalodisca liturata</name>
    <dbReference type="NCBI Taxonomy" id="320908"/>
    <lineage>
        <taxon>Eukaryota</taxon>
        <taxon>Metazoa</taxon>
        <taxon>Ecdysozoa</taxon>
        <taxon>Arthropoda</taxon>
        <taxon>Hexapoda</taxon>
        <taxon>Insecta</taxon>
        <taxon>Pterygota</taxon>
        <taxon>Neoptera</taxon>
        <taxon>Paraneoptera</taxon>
        <taxon>Hemiptera</taxon>
        <taxon>Auchenorrhyncha</taxon>
        <taxon>Membracoidea</taxon>
        <taxon>Cicadellidae</taxon>
        <taxon>Cicadellinae</taxon>
        <taxon>Proconiini</taxon>
        <taxon>Homalodisca</taxon>
    </lineage>
</organism>
<keyword evidence="1" id="KW-0175">Coiled coil</keyword>